<evidence type="ECO:0000313" key="2">
    <source>
        <dbReference type="Proteomes" id="UP000070133"/>
    </source>
</evidence>
<organism evidence="1 2">
    <name type="scientific">Pseudocercospora eumusae</name>
    <dbReference type="NCBI Taxonomy" id="321146"/>
    <lineage>
        <taxon>Eukaryota</taxon>
        <taxon>Fungi</taxon>
        <taxon>Dikarya</taxon>
        <taxon>Ascomycota</taxon>
        <taxon>Pezizomycotina</taxon>
        <taxon>Dothideomycetes</taxon>
        <taxon>Dothideomycetidae</taxon>
        <taxon>Mycosphaerellales</taxon>
        <taxon>Mycosphaerellaceae</taxon>
        <taxon>Pseudocercospora</taxon>
    </lineage>
</organism>
<dbReference type="AlphaFoldDB" id="A0A139HI13"/>
<gene>
    <name evidence="1" type="ORF">AC578_6503</name>
</gene>
<dbReference type="EMBL" id="LFZN01000047">
    <property type="protein sequence ID" value="KXT02037.1"/>
    <property type="molecule type" value="Genomic_DNA"/>
</dbReference>
<accession>A0A139HI13</accession>
<evidence type="ECO:0000313" key="1">
    <source>
        <dbReference type="EMBL" id="KXT02037.1"/>
    </source>
</evidence>
<name>A0A139HI13_9PEZI</name>
<dbReference type="Proteomes" id="UP000070133">
    <property type="component" value="Unassembled WGS sequence"/>
</dbReference>
<reference evidence="1 2" key="1">
    <citation type="submission" date="2015-07" db="EMBL/GenBank/DDBJ databases">
        <title>Comparative genomics of the Sigatoka disease complex on banana suggests a link between parallel evolutionary changes in Pseudocercospora fijiensis and Pseudocercospora eumusae and increased virulence on the banana host.</title>
        <authorList>
            <person name="Chang T.-C."/>
            <person name="Salvucci A."/>
            <person name="Crous P.W."/>
            <person name="Stergiopoulos I."/>
        </authorList>
    </citation>
    <scope>NUCLEOTIDE SEQUENCE [LARGE SCALE GENOMIC DNA]</scope>
    <source>
        <strain evidence="1 2">CBS 114824</strain>
    </source>
</reference>
<sequence length="102" mass="11800">MSNDIPTFDATTNSCHLGIDLAQDFTVTTFDPEKIYYAMPNQIPESAIRNITSFSICELYFLKYTTEGSRTWHNLLRRMIVFFSKHPRDNSAGAEWRMDSPI</sequence>
<keyword evidence="2" id="KW-1185">Reference proteome</keyword>
<protein>
    <submittedName>
        <fullName evidence="1">Uncharacterized protein</fullName>
    </submittedName>
</protein>
<comment type="caution">
    <text evidence="1">The sequence shown here is derived from an EMBL/GenBank/DDBJ whole genome shotgun (WGS) entry which is preliminary data.</text>
</comment>
<proteinExistence type="predicted"/>